<protein>
    <submittedName>
        <fullName evidence="1">Membrane dipeptidase</fullName>
    </submittedName>
</protein>
<dbReference type="RefSeq" id="WP_106010259.1">
    <property type="nucleotide sequence ID" value="NZ_JALCQO010000001.1"/>
</dbReference>
<dbReference type="Proteomes" id="UP000237798">
    <property type="component" value="Unassembled WGS sequence"/>
</dbReference>
<dbReference type="Pfam" id="PF01244">
    <property type="entry name" value="Peptidase_M19"/>
    <property type="match status" value="1"/>
</dbReference>
<dbReference type="PROSITE" id="PS51365">
    <property type="entry name" value="RENAL_DIPEPTIDASE_2"/>
    <property type="match status" value="1"/>
</dbReference>
<dbReference type="OrthoDB" id="9804920at2"/>
<dbReference type="InterPro" id="IPR008257">
    <property type="entry name" value="Pept_M19"/>
</dbReference>
<gene>
    <name evidence="1" type="ORF">CLLU_26670</name>
</gene>
<comment type="caution">
    <text evidence="1">The sequence shown here is derived from an EMBL/GenBank/DDBJ whole genome shotgun (WGS) entry which is preliminary data.</text>
</comment>
<sequence length="325" mass="36963">MKAFDAHSDIFTDVTVRRLKGEENVIKNYHIDKLNKGHVGASIMGIWIEPLYFNKDCTWRMLQIMGAVSEEIEDMQDCAGIVYKYGDMVELNKKGKLAVIIGIEGVDGFKDNPDLIDVMYRFGARHAMLTWNRENAFATGVKSIHTDRGLTALGIKVVKRMEKLGMIVDVSHGNEKTFWDIYENTTRPFIASHSNVYKLCRNPRNLKDDQIRAIADRNGVIGINSWVDFVDKDSPTAEKLADHIDYIVNLVGVDHVGFGFDFGDYLDSETLVSLQDEDYIKTQGIEDASRIPNLLNILKKRGYNKEELDKISHENMERVVRDVLG</sequence>
<reference evidence="1 2" key="1">
    <citation type="submission" date="2018-03" db="EMBL/GenBank/DDBJ databases">
        <title>Genome sequence of Clostridium luticellarii DSM 29923.</title>
        <authorList>
            <person name="Poehlein A."/>
            <person name="Daniel R."/>
        </authorList>
    </citation>
    <scope>NUCLEOTIDE SEQUENCE [LARGE SCALE GENOMIC DNA]</scope>
    <source>
        <strain evidence="1 2">DSM 29923</strain>
    </source>
</reference>
<accession>A0A2T0BHG3</accession>
<dbReference type="InterPro" id="IPR032466">
    <property type="entry name" value="Metal_Hydrolase"/>
</dbReference>
<dbReference type="GO" id="GO:0006508">
    <property type="term" value="P:proteolysis"/>
    <property type="evidence" value="ECO:0007669"/>
    <property type="project" value="InterPro"/>
</dbReference>
<organism evidence="1 2">
    <name type="scientific">Clostridium luticellarii</name>
    <dbReference type="NCBI Taxonomy" id="1691940"/>
    <lineage>
        <taxon>Bacteria</taxon>
        <taxon>Bacillati</taxon>
        <taxon>Bacillota</taxon>
        <taxon>Clostridia</taxon>
        <taxon>Eubacteriales</taxon>
        <taxon>Clostridiaceae</taxon>
        <taxon>Clostridium</taxon>
    </lineage>
</organism>
<dbReference type="CDD" id="cd01301">
    <property type="entry name" value="rDP_like"/>
    <property type="match status" value="1"/>
</dbReference>
<dbReference type="Gene3D" id="3.20.20.140">
    <property type="entry name" value="Metal-dependent hydrolases"/>
    <property type="match status" value="1"/>
</dbReference>
<dbReference type="PANTHER" id="PTHR10443">
    <property type="entry name" value="MICROSOMAL DIPEPTIDASE"/>
    <property type="match status" value="1"/>
</dbReference>
<dbReference type="SUPFAM" id="SSF51556">
    <property type="entry name" value="Metallo-dependent hydrolases"/>
    <property type="match status" value="1"/>
</dbReference>
<dbReference type="EMBL" id="PVXP01000046">
    <property type="protein sequence ID" value="PRR83351.1"/>
    <property type="molecule type" value="Genomic_DNA"/>
</dbReference>
<keyword evidence="2" id="KW-1185">Reference proteome</keyword>
<evidence type="ECO:0000313" key="2">
    <source>
        <dbReference type="Proteomes" id="UP000237798"/>
    </source>
</evidence>
<dbReference type="AlphaFoldDB" id="A0A2T0BHG3"/>
<proteinExistence type="predicted"/>
<dbReference type="PANTHER" id="PTHR10443:SF12">
    <property type="entry name" value="DIPEPTIDASE"/>
    <property type="match status" value="1"/>
</dbReference>
<evidence type="ECO:0000313" key="1">
    <source>
        <dbReference type="EMBL" id="PRR83351.1"/>
    </source>
</evidence>
<dbReference type="GO" id="GO:0070573">
    <property type="term" value="F:metallodipeptidase activity"/>
    <property type="evidence" value="ECO:0007669"/>
    <property type="project" value="InterPro"/>
</dbReference>
<name>A0A2T0BHG3_9CLOT</name>